<dbReference type="AlphaFoldDB" id="A0A087TSU3"/>
<proteinExistence type="predicted"/>
<evidence type="ECO:0000313" key="2">
    <source>
        <dbReference type="EMBL" id="KFM68182.1"/>
    </source>
</evidence>
<dbReference type="PANTHER" id="PTHR46599">
    <property type="entry name" value="PIGGYBAC TRANSPOSABLE ELEMENT-DERIVED PROTEIN 4"/>
    <property type="match status" value="1"/>
</dbReference>
<dbReference type="PANTHER" id="PTHR46599:SF3">
    <property type="entry name" value="PIGGYBAC TRANSPOSABLE ELEMENT-DERIVED PROTEIN 4"/>
    <property type="match status" value="1"/>
</dbReference>
<dbReference type="Pfam" id="PF13843">
    <property type="entry name" value="DDE_Tnp_1_7"/>
    <property type="match status" value="1"/>
</dbReference>
<evidence type="ECO:0000313" key="3">
    <source>
        <dbReference type="Proteomes" id="UP000054359"/>
    </source>
</evidence>
<dbReference type="Proteomes" id="UP000054359">
    <property type="component" value="Unassembled WGS sequence"/>
</dbReference>
<name>A0A087TSU3_STEMI</name>
<organism evidence="2 3">
    <name type="scientific">Stegodyphus mimosarum</name>
    <name type="common">African social velvet spider</name>
    <dbReference type="NCBI Taxonomy" id="407821"/>
    <lineage>
        <taxon>Eukaryota</taxon>
        <taxon>Metazoa</taxon>
        <taxon>Ecdysozoa</taxon>
        <taxon>Arthropoda</taxon>
        <taxon>Chelicerata</taxon>
        <taxon>Arachnida</taxon>
        <taxon>Araneae</taxon>
        <taxon>Araneomorphae</taxon>
        <taxon>Entelegynae</taxon>
        <taxon>Eresoidea</taxon>
        <taxon>Eresidae</taxon>
        <taxon>Stegodyphus</taxon>
    </lineage>
</organism>
<accession>A0A087TSU3</accession>
<dbReference type="InterPro" id="IPR029526">
    <property type="entry name" value="PGBD"/>
</dbReference>
<sequence>MIKKLVHWTNSFIESIREPSSWERDAKETNEAEIKAFIGLLYLIGLHKSSHVYIRDLWATDGTGKEIFHTTMSSTHFYFLLRCIRFDDIQTRQSRKELDKLAPMREFFENFVENCQKLYDVGEYVTIDEKLESFRGRCPFCQ</sequence>
<dbReference type="EMBL" id="KK116583">
    <property type="protein sequence ID" value="KFM68182.1"/>
    <property type="molecule type" value="Genomic_DNA"/>
</dbReference>
<dbReference type="OMA" id="LHETTAC"/>
<reference evidence="2 3" key="1">
    <citation type="submission" date="2013-11" db="EMBL/GenBank/DDBJ databases">
        <title>Genome sequencing of Stegodyphus mimosarum.</title>
        <authorList>
            <person name="Bechsgaard J."/>
        </authorList>
    </citation>
    <scope>NUCLEOTIDE SEQUENCE [LARGE SCALE GENOMIC DNA]</scope>
</reference>
<evidence type="ECO:0000259" key="1">
    <source>
        <dbReference type="Pfam" id="PF13843"/>
    </source>
</evidence>
<protein>
    <recommendedName>
        <fullName evidence="1">PiggyBac transposable element-derived protein domain-containing protein</fullName>
    </recommendedName>
</protein>
<dbReference type="STRING" id="407821.A0A087TSU3"/>
<feature type="non-terminal residue" evidence="2">
    <location>
        <position position="142"/>
    </location>
</feature>
<dbReference type="OrthoDB" id="6427496at2759"/>
<gene>
    <name evidence="2" type="ORF">X975_10258</name>
</gene>
<keyword evidence="3" id="KW-1185">Reference proteome</keyword>
<feature type="domain" description="PiggyBac transposable element-derived protein" evidence="1">
    <location>
        <begin position="1"/>
        <end position="141"/>
    </location>
</feature>